<evidence type="ECO:0000256" key="5">
    <source>
        <dbReference type="ARBA" id="ARBA00023008"/>
    </source>
</evidence>
<dbReference type="Pfam" id="PF00403">
    <property type="entry name" value="HMA"/>
    <property type="match status" value="1"/>
</dbReference>
<dbReference type="PANTHER" id="PTHR46594">
    <property type="entry name" value="P-TYPE CATION-TRANSPORTING ATPASE"/>
    <property type="match status" value="1"/>
</dbReference>
<dbReference type="PANTHER" id="PTHR46594:SF4">
    <property type="entry name" value="P-TYPE CATION-TRANSPORTING ATPASE"/>
    <property type="match status" value="1"/>
</dbReference>
<accession>A0ABV6NG13</accession>
<dbReference type="RefSeq" id="WP_273845656.1">
    <property type="nucleotide sequence ID" value="NZ_JAQQWT010000014.1"/>
</dbReference>
<dbReference type="PROSITE" id="PS01047">
    <property type="entry name" value="HMA_1"/>
    <property type="match status" value="1"/>
</dbReference>
<evidence type="ECO:0000256" key="2">
    <source>
        <dbReference type="ARBA" id="ARBA00015313"/>
    </source>
</evidence>
<comment type="caution">
    <text evidence="8">The sequence shown here is derived from an EMBL/GenBank/DDBJ whole genome shotgun (WGS) entry which is preliminary data.</text>
</comment>
<evidence type="ECO:0000256" key="1">
    <source>
        <dbReference type="ARBA" id="ARBA00004496"/>
    </source>
</evidence>
<keyword evidence="4" id="KW-0479">Metal-binding</keyword>
<dbReference type="CDD" id="cd00371">
    <property type="entry name" value="HMA"/>
    <property type="match status" value="1"/>
</dbReference>
<dbReference type="InterPro" id="IPR006122">
    <property type="entry name" value="HMA_Cu_ion-bd"/>
</dbReference>
<evidence type="ECO:0000259" key="7">
    <source>
        <dbReference type="PROSITE" id="PS50846"/>
    </source>
</evidence>
<feature type="domain" description="HMA" evidence="7">
    <location>
        <begin position="7"/>
        <end position="73"/>
    </location>
</feature>
<organism evidence="8 9">
    <name type="scientific">Halalkalibacter alkalisediminis</name>
    <dbReference type="NCBI Taxonomy" id="935616"/>
    <lineage>
        <taxon>Bacteria</taxon>
        <taxon>Bacillati</taxon>
        <taxon>Bacillota</taxon>
        <taxon>Bacilli</taxon>
        <taxon>Bacillales</taxon>
        <taxon>Bacillaceae</taxon>
        <taxon>Halalkalibacter</taxon>
    </lineage>
</organism>
<protein>
    <recommendedName>
        <fullName evidence="2">Copper chaperone CopZ</fullName>
    </recommendedName>
</protein>
<evidence type="ECO:0000256" key="3">
    <source>
        <dbReference type="ARBA" id="ARBA00022490"/>
    </source>
</evidence>
<gene>
    <name evidence="8" type="primary">copZ</name>
    <name evidence="8" type="ORF">ACFFH4_11705</name>
</gene>
<dbReference type="InterPro" id="IPR017969">
    <property type="entry name" value="Heavy-metal-associated_CS"/>
</dbReference>
<dbReference type="Gene3D" id="3.30.70.100">
    <property type="match status" value="1"/>
</dbReference>
<dbReference type="EMBL" id="JBHLTR010000016">
    <property type="protein sequence ID" value="MFC0559712.1"/>
    <property type="molecule type" value="Genomic_DNA"/>
</dbReference>
<name>A0ABV6NG13_9BACI</name>
<dbReference type="Proteomes" id="UP001589833">
    <property type="component" value="Unassembled WGS sequence"/>
</dbReference>
<dbReference type="NCBIfam" id="NF033795">
    <property type="entry name" value="chaper_CopZ_Bs"/>
    <property type="match status" value="1"/>
</dbReference>
<comment type="subcellular location">
    <subcellularLocation>
        <location evidence="1">Cytoplasm</location>
    </subcellularLocation>
</comment>
<keyword evidence="5" id="KW-0186">Copper</keyword>
<dbReference type="PRINTS" id="PR00944">
    <property type="entry name" value="CUEXPORT"/>
</dbReference>
<dbReference type="SUPFAM" id="SSF55008">
    <property type="entry name" value="HMA, heavy metal-associated domain"/>
    <property type="match status" value="1"/>
</dbReference>
<keyword evidence="9" id="KW-1185">Reference proteome</keyword>
<dbReference type="NCBIfam" id="TIGR00003">
    <property type="entry name" value="copper ion binding protein"/>
    <property type="match status" value="1"/>
</dbReference>
<evidence type="ECO:0000313" key="9">
    <source>
        <dbReference type="Proteomes" id="UP001589833"/>
    </source>
</evidence>
<sequence length="73" mass="7757">MEATGFETATMQVKGMSCNHCVSSVEGSVGKLNGVQSVEVDLSKGTVVVSFEKNSISLDAIKEEIEEQGYDVV</sequence>
<keyword evidence="6" id="KW-0143">Chaperone</keyword>
<dbReference type="PROSITE" id="PS50846">
    <property type="entry name" value="HMA_2"/>
    <property type="match status" value="1"/>
</dbReference>
<reference evidence="8 9" key="1">
    <citation type="submission" date="2024-09" db="EMBL/GenBank/DDBJ databases">
        <authorList>
            <person name="Sun Q."/>
            <person name="Mori K."/>
        </authorList>
    </citation>
    <scope>NUCLEOTIDE SEQUENCE [LARGE SCALE GENOMIC DNA]</scope>
    <source>
        <strain evidence="8 9">NCAIM B.02301</strain>
    </source>
</reference>
<dbReference type="InterPro" id="IPR036163">
    <property type="entry name" value="HMA_dom_sf"/>
</dbReference>
<evidence type="ECO:0000313" key="8">
    <source>
        <dbReference type="EMBL" id="MFC0559712.1"/>
    </source>
</evidence>
<dbReference type="InterPro" id="IPR000428">
    <property type="entry name" value="Cu-bd"/>
</dbReference>
<dbReference type="InterPro" id="IPR006121">
    <property type="entry name" value="HMA_dom"/>
</dbReference>
<proteinExistence type="predicted"/>
<evidence type="ECO:0000256" key="6">
    <source>
        <dbReference type="ARBA" id="ARBA00023186"/>
    </source>
</evidence>
<dbReference type="InterPro" id="IPR049740">
    <property type="entry name" value="CopZ"/>
</dbReference>
<keyword evidence="3" id="KW-0963">Cytoplasm</keyword>
<evidence type="ECO:0000256" key="4">
    <source>
        <dbReference type="ARBA" id="ARBA00022723"/>
    </source>
</evidence>